<evidence type="ECO:0000256" key="2">
    <source>
        <dbReference type="ARBA" id="ARBA00022448"/>
    </source>
</evidence>
<dbReference type="EMBL" id="LUCM01001946">
    <property type="protein sequence ID" value="KAA0198079.1"/>
    <property type="molecule type" value="Genomic_DNA"/>
</dbReference>
<reference evidence="8" key="1">
    <citation type="submission" date="2019-05" db="EMBL/GenBank/DDBJ databases">
        <title>Annotation for the trematode Fasciolopsis buski.</title>
        <authorList>
            <person name="Choi Y.-J."/>
        </authorList>
    </citation>
    <scope>NUCLEOTIDE SEQUENCE</scope>
    <source>
        <strain evidence="8">HT</strain>
        <tissue evidence="8">Whole worm</tissue>
    </source>
</reference>
<organism evidence="8 9">
    <name type="scientific">Fasciolopsis buskii</name>
    <dbReference type="NCBI Taxonomy" id="27845"/>
    <lineage>
        <taxon>Eukaryota</taxon>
        <taxon>Metazoa</taxon>
        <taxon>Spiralia</taxon>
        <taxon>Lophotrochozoa</taxon>
        <taxon>Platyhelminthes</taxon>
        <taxon>Trematoda</taxon>
        <taxon>Digenea</taxon>
        <taxon>Plagiorchiida</taxon>
        <taxon>Echinostomata</taxon>
        <taxon>Echinostomatoidea</taxon>
        <taxon>Fasciolidae</taxon>
        <taxon>Fasciolopsis</taxon>
    </lineage>
</organism>
<dbReference type="InterPro" id="IPR027417">
    <property type="entry name" value="P-loop_NTPase"/>
</dbReference>
<dbReference type="AlphaFoldDB" id="A0A8E0S024"/>
<keyword evidence="9" id="KW-1185">Reference proteome</keyword>
<dbReference type="GO" id="GO:0016887">
    <property type="term" value="F:ATP hydrolysis activity"/>
    <property type="evidence" value="ECO:0007669"/>
    <property type="project" value="InterPro"/>
</dbReference>
<dbReference type="Proteomes" id="UP000728185">
    <property type="component" value="Unassembled WGS sequence"/>
</dbReference>
<dbReference type="GO" id="GO:0006635">
    <property type="term" value="P:fatty acid beta-oxidation"/>
    <property type="evidence" value="ECO:0007669"/>
    <property type="project" value="TreeGrafter"/>
</dbReference>
<dbReference type="GO" id="GO:0007031">
    <property type="term" value="P:peroxisome organization"/>
    <property type="evidence" value="ECO:0007669"/>
    <property type="project" value="TreeGrafter"/>
</dbReference>
<proteinExistence type="inferred from homology"/>
<keyword evidence="5 6" id="KW-0472">Membrane</keyword>
<dbReference type="OrthoDB" id="422637at2759"/>
<dbReference type="GO" id="GO:0042626">
    <property type="term" value="F:ATPase-coupled transmembrane transporter activity"/>
    <property type="evidence" value="ECO:0007669"/>
    <property type="project" value="TreeGrafter"/>
</dbReference>
<name>A0A8E0S024_9TREM</name>
<dbReference type="InterPro" id="IPR050835">
    <property type="entry name" value="ABC_transporter_sub-D"/>
</dbReference>
<keyword evidence="4 6" id="KW-1133">Transmembrane helix</keyword>
<dbReference type="SUPFAM" id="SSF52540">
    <property type="entry name" value="P-loop containing nucleoside triphosphate hydrolases"/>
    <property type="match status" value="1"/>
</dbReference>
<dbReference type="GO" id="GO:0005324">
    <property type="term" value="F:long-chain fatty acid transmembrane transporter activity"/>
    <property type="evidence" value="ECO:0007669"/>
    <property type="project" value="TreeGrafter"/>
</dbReference>
<feature type="transmembrane region" description="Helical" evidence="6">
    <location>
        <begin position="21"/>
        <end position="43"/>
    </location>
</feature>
<comment type="similarity">
    <text evidence="1">Belongs to the ABC transporter superfamily. ABCD family. Peroxisomal fatty acyl CoA transporter (TC 3.A.1.203) subfamily.</text>
</comment>
<evidence type="ECO:0000259" key="7">
    <source>
        <dbReference type="PROSITE" id="PS50893"/>
    </source>
</evidence>
<dbReference type="PANTHER" id="PTHR11384:SF59">
    <property type="entry name" value="LYSOSOMAL COBALAMIN TRANSPORTER ABCD4"/>
    <property type="match status" value="1"/>
</dbReference>
<keyword evidence="3 6" id="KW-0812">Transmembrane</keyword>
<keyword evidence="2" id="KW-0813">Transport</keyword>
<evidence type="ECO:0000256" key="4">
    <source>
        <dbReference type="ARBA" id="ARBA00022989"/>
    </source>
</evidence>
<dbReference type="PROSITE" id="PS50893">
    <property type="entry name" value="ABC_TRANSPORTER_2"/>
    <property type="match status" value="1"/>
</dbReference>
<gene>
    <name evidence="8" type="ORF">FBUS_00326</name>
</gene>
<evidence type="ECO:0000313" key="9">
    <source>
        <dbReference type="Proteomes" id="UP000728185"/>
    </source>
</evidence>
<evidence type="ECO:0000256" key="6">
    <source>
        <dbReference type="SAM" id="Phobius"/>
    </source>
</evidence>
<evidence type="ECO:0000256" key="1">
    <source>
        <dbReference type="ARBA" id="ARBA00008575"/>
    </source>
</evidence>
<accession>A0A8E0S024</accession>
<dbReference type="InterPro" id="IPR003439">
    <property type="entry name" value="ABC_transporter-like_ATP-bd"/>
</dbReference>
<feature type="domain" description="ABC transporter" evidence="7">
    <location>
        <begin position="142"/>
        <end position="497"/>
    </location>
</feature>
<protein>
    <recommendedName>
        <fullName evidence="7">ABC transporter domain-containing protein</fullName>
    </recommendedName>
</protein>
<dbReference type="GO" id="GO:0005778">
    <property type="term" value="C:peroxisomal membrane"/>
    <property type="evidence" value="ECO:0007669"/>
    <property type="project" value="TreeGrafter"/>
</dbReference>
<dbReference type="GO" id="GO:0015910">
    <property type="term" value="P:long-chain fatty acid import into peroxisome"/>
    <property type="evidence" value="ECO:0007669"/>
    <property type="project" value="TreeGrafter"/>
</dbReference>
<dbReference type="GO" id="GO:0042760">
    <property type="term" value="P:very long-chain fatty acid catabolic process"/>
    <property type="evidence" value="ECO:0007669"/>
    <property type="project" value="TreeGrafter"/>
</dbReference>
<dbReference type="PANTHER" id="PTHR11384">
    <property type="entry name" value="ATP-BINDING CASSETTE, SUB-FAMILY D MEMBER"/>
    <property type="match status" value="1"/>
</dbReference>
<evidence type="ECO:0000313" key="8">
    <source>
        <dbReference type="EMBL" id="KAA0198079.1"/>
    </source>
</evidence>
<dbReference type="Gene3D" id="3.40.50.300">
    <property type="entry name" value="P-loop containing nucleotide triphosphate hydrolases"/>
    <property type="match status" value="2"/>
</dbReference>
<comment type="caution">
    <text evidence="8">The sequence shown here is derived from an EMBL/GenBank/DDBJ whole genome shotgun (WGS) entry which is preliminary data.</text>
</comment>
<evidence type="ECO:0000256" key="5">
    <source>
        <dbReference type="ARBA" id="ARBA00023136"/>
    </source>
</evidence>
<evidence type="ECO:0000256" key="3">
    <source>
        <dbReference type="ARBA" id="ARBA00022692"/>
    </source>
</evidence>
<sequence>MLHAYRVSTNRRPFLYFLTQLSAYTGAVLNYLAIGIALFSGILGNPDASEVASIISENSFYLLYLINKLTTLVELATKIAQLVGVGHRIVVLGENLSENQDFLSPAAYVAKQQYVYDWIELTTVRPNSAGLSIDQKPTNVAIQLNEITVALPVDQSRILIEDLNLSVCVNRPLLISGPSGVGKTALLRVLANLWPATGRTEAYNKQHSYFYRSPLVKILFVPQRPFFPSAFACPYQLFTVLDDDFDPELVKQTLTTGSDASFRGLHLAYLLLTAAQSPHNPDAKSGMIEYWSRDMSQGHVSSNMDGSDMVAAAGDRIFCGYRISAYLKALDLLVEFRLLDFATRNYISGRLKTLSLDDEYNSNSGSCLRKSCPIVRDVCRMGCRTIVKQYDFAGGEWRNVYSPGEMQRVILAAVCYRQPHIAFLDESTSQLNEPAEHQAYESLKARNITPVSVGHRMSLRVHHMEELRVSPQSVPADLSDLPPHRVVASGPNWCHVVYTSETKKL</sequence>
<dbReference type="GO" id="GO:0005524">
    <property type="term" value="F:ATP binding"/>
    <property type="evidence" value="ECO:0007669"/>
    <property type="project" value="InterPro"/>
</dbReference>